<dbReference type="NCBIfam" id="TIGR02608">
    <property type="entry name" value="delta_60_rpt"/>
    <property type="match status" value="10"/>
</dbReference>
<evidence type="ECO:0000313" key="2">
    <source>
        <dbReference type="EMBL" id="CAB4643280.1"/>
    </source>
</evidence>
<sequence length="1175" mass="125598">MKHRYFRLLVALIVTSTSLMLTQVQPVHASVPAPFDQEFGTNGVAELTLPNLESTTSVTEVVEDESGRLLGLLEIDFSQVAVVRLLANGSIDTTFGDSGRSEIFELSQASMQVQGDGKILVAGYVPGNVLPQIFITRITTSGLVDTTFGTNGSKTIGSFPGKMLGSSSKLLLRYDAKYEVIYLGFHSPTTSQENGSYIPYYTFTFMSMTQDGEIRANWASNGSREVTPWTGTAPGSSILLDMQVLNDGSLIAVGSSFNANQDRQITLIKLTPGGFRDFFFDGPSGNGNGLVKVNFATENEALMSAILPLGDDSFYLAGTAGTFYSGPSYYGMAKFNADGTPDESFSSDGFALTQLQTDQSTSFVPVVDLLPNGNIVFPVDVNNATGYVTFTSSGDEPTSPNCTPCLWTPSNDTVRNHNLLVNSLGNVLIVGGNTTNRRFFATMFTPTGTVVNSFQTPDVRFYFPRWSVETYKSIPQSDGSIIVLGYAESELGIQRGVIFKLTVMGTMDQQFGLGGYSYLSPVHEERQFWLSDVTVQPDGKILAVGSAQNYNYQSELVLWRLNSDGSEDTDFGTNGRTVTTDQTAELYSSNLVVQSDGKILLGVDRRENYTLPWLYRYQSNGTLDTTIQPTNNEGEGWSAAIYPAPNGAVYFTISTRINQQIHSVVMRLHSDGSPDTNFNSTGRRTWNRSAENTIDWITDLVVNDDGKVMLLGEAEDDPLPERSVIVRLNSDGSIDTTFNSTGYSFFVLRDPSTVSYSYVNAMVVSGDSILVAGGGSIDDEGRQQFSMVAKLGSNAALDTTFGSGGLVLNAPSNNSNFYNIEKLTNSTSLVTGFTQENGLKTGVVMKVSHQMPPTTTAPTLLAPTNGAQYELTPTAFTVTGSFPDTVLAGSIHIILTTTDNGGASRAISVTDRQSLNVTFDPLEPDAGILNNAWASAVTTEIAGAANSTARMPDGTYTVSISYRSAIGGPKANATATSVVLRSKCAPGTFSTSGFIPCTTAASGSFQTLYGATASIDCPAGTYQPNTRAVTCLDAAINHFVPVQGSSIQIPCPTGTHSPSVRSTSCIALTQSDPAPPSTPTTSPPTSSVPTTTPTFSTGANNDIALRISVRQSDVLQRLNMAVPRGGRVSMTSRTGRVCQVARSRVIATATGTCRVAVTVTVQKKKTTRTLTLKVS</sequence>
<feature type="region of interest" description="Disordered" evidence="1">
    <location>
        <begin position="1068"/>
        <end position="1097"/>
    </location>
</feature>
<dbReference type="EMBL" id="CAEZWE010000005">
    <property type="protein sequence ID" value="CAB4643280.1"/>
    <property type="molecule type" value="Genomic_DNA"/>
</dbReference>
<dbReference type="AlphaFoldDB" id="A0A6J6K0P1"/>
<feature type="compositionally biased region" description="Low complexity" evidence="1">
    <location>
        <begin position="1083"/>
        <end position="1097"/>
    </location>
</feature>
<dbReference type="Gene3D" id="2.80.10.50">
    <property type="match status" value="4"/>
</dbReference>
<dbReference type="InterPro" id="IPR013431">
    <property type="entry name" value="Delta_60_rpt"/>
</dbReference>
<protein>
    <submittedName>
        <fullName evidence="2">Unannotated protein</fullName>
    </submittedName>
</protein>
<evidence type="ECO:0000256" key="1">
    <source>
        <dbReference type="SAM" id="MobiDB-lite"/>
    </source>
</evidence>
<proteinExistence type="predicted"/>
<feature type="compositionally biased region" description="Pro residues" evidence="1">
    <location>
        <begin position="1073"/>
        <end position="1082"/>
    </location>
</feature>
<reference evidence="2" key="1">
    <citation type="submission" date="2020-05" db="EMBL/GenBank/DDBJ databases">
        <authorList>
            <person name="Chiriac C."/>
            <person name="Salcher M."/>
            <person name="Ghai R."/>
            <person name="Kavagutti S V."/>
        </authorList>
    </citation>
    <scope>NUCLEOTIDE SEQUENCE</scope>
</reference>
<accession>A0A6J6K0P1</accession>
<gene>
    <name evidence="2" type="ORF">UFOPK2169_00268</name>
</gene>
<dbReference type="SUPFAM" id="SSF101898">
    <property type="entry name" value="NHL repeat"/>
    <property type="match status" value="1"/>
</dbReference>
<name>A0A6J6K0P1_9ZZZZ</name>
<dbReference type="Pfam" id="PF17164">
    <property type="entry name" value="DUF5122"/>
    <property type="match status" value="8"/>
</dbReference>
<organism evidence="2">
    <name type="scientific">freshwater metagenome</name>
    <dbReference type="NCBI Taxonomy" id="449393"/>
    <lineage>
        <taxon>unclassified sequences</taxon>
        <taxon>metagenomes</taxon>
        <taxon>ecological metagenomes</taxon>
    </lineage>
</organism>